<reference evidence="3" key="1">
    <citation type="journal article" date="2019" name="Int. J. Syst. Evol. Microbiol.">
        <title>The Global Catalogue of Microorganisms (GCM) 10K type strain sequencing project: providing services to taxonomists for standard genome sequencing and annotation.</title>
        <authorList>
            <consortium name="The Broad Institute Genomics Platform"/>
            <consortium name="The Broad Institute Genome Sequencing Center for Infectious Disease"/>
            <person name="Wu L."/>
            <person name="Ma J."/>
        </authorList>
    </citation>
    <scope>NUCLEOTIDE SEQUENCE [LARGE SCALE GENOMIC DNA]</scope>
    <source>
        <strain evidence="3">KCTC 42498</strain>
    </source>
</reference>
<dbReference type="InterPro" id="IPR029044">
    <property type="entry name" value="Nucleotide-diphossugar_trans"/>
</dbReference>
<evidence type="ECO:0000259" key="1">
    <source>
        <dbReference type="Pfam" id="PF00535"/>
    </source>
</evidence>
<dbReference type="InterPro" id="IPR001173">
    <property type="entry name" value="Glyco_trans_2-like"/>
</dbReference>
<dbReference type="SUPFAM" id="SSF53448">
    <property type="entry name" value="Nucleotide-diphospho-sugar transferases"/>
    <property type="match status" value="1"/>
</dbReference>
<comment type="caution">
    <text evidence="2">The sequence shown here is derived from an EMBL/GenBank/DDBJ whole genome shotgun (WGS) entry which is preliminary data.</text>
</comment>
<dbReference type="PANTHER" id="PTHR22916">
    <property type="entry name" value="GLYCOSYLTRANSFERASE"/>
    <property type="match status" value="1"/>
</dbReference>
<feature type="domain" description="Glycosyltransferase 2-like" evidence="1">
    <location>
        <begin position="7"/>
        <end position="132"/>
    </location>
</feature>
<evidence type="ECO:0000313" key="3">
    <source>
        <dbReference type="Proteomes" id="UP001597544"/>
    </source>
</evidence>
<name>A0ABW5IQQ8_9BACT</name>
<sequence>MQQPLVSVIIPIYNSLPFIAPAVAALQEQTYPNMEIIIVDDGSVDGSFEIAKRFESDTLIVVRQVNSGAAIARNNGLKHASGEYVQFLDVDDYLSKDKIEKQVKALEGHADKVAVCDYIEFFEESELQAPKIIDHSAFIHSSDSPADFLINLYGGNGSANFIQTNSWLTPRHLIDKAGGWREFRCPDDDGEFFARVILASKGIVHVPGIFNYYRRSVSESRLSNNSNRKYLQNSLLAIDLKYQYLLQHKNSIALQKAMATQYLRFAVAVFPKHKQLSELAYKKYKLLYTPAIVPKLGGKIVEAIKYTLGWKAARFIRYYLREKNI</sequence>
<gene>
    <name evidence="2" type="ORF">ACFSRY_17370</name>
</gene>
<dbReference type="CDD" id="cd00761">
    <property type="entry name" value="Glyco_tranf_GTA_type"/>
    <property type="match status" value="1"/>
</dbReference>
<dbReference type="Gene3D" id="3.90.550.10">
    <property type="entry name" value="Spore Coat Polysaccharide Biosynthesis Protein SpsA, Chain A"/>
    <property type="match status" value="1"/>
</dbReference>
<organism evidence="2 3">
    <name type="scientific">Pontibacter locisalis</name>
    <dbReference type="NCBI Taxonomy" id="1719035"/>
    <lineage>
        <taxon>Bacteria</taxon>
        <taxon>Pseudomonadati</taxon>
        <taxon>Bacteroidota</taxon>
        <taxon>Cytophagia</taxon>
        <taxon>Cytophagales</taxon>
        <taxon>Hymenobacteraceae</taxon>
        <taxon>Pontibacter</taxon>
    </lineage>
</organism>
<dbReference type="Pfam" id="PF00535">
    <property type="entry name" value="Glycos_transf_2"/>
    <property type="match status" value="1"/>
</dbReference>
<dbReference type="PANTHER" id="PTHR22916:SF64">
    <property type="entry name" value="TRANSFERASE, PUTATIVE-RELATED"/>
    <property type="match status" value="1"/>
</dbReference>
<proteinExistence type="predicted"/>
<keyword evidence="3" id="KW-1185">Reference proteome</keyword>
<dbReference type="EMBL" id="JBHULU010000021">
    <property type="protein sequence ID" value="MFD2515648.1"/>
    <property type="molecule type" value="Genomic_DNA"/>
</dbReference>
<dbReference type="RefSeq" id="WP_377510800.1">
    <property type="nucleotide sequence ID" value="NZ_JBHULU010000021.1"/>
</dbReference>
<evidence type="ECO:0000313" key="2">
    <source>
        <dbReference type="EMBL" id="MFD2515648.1"/>
    </source>
</evidence>
<dbReference type="Proteomes" id="UP001597544">
    <property type="component" value="Unassembled WGS sequence"/>
</dbReference>
<protein>
    <submittedName>
        <fullName evidence="2">Glycosyltransferase family 2 protein</fullName>
    </submittedName>
</protein>
<accession>A0ABW5IQQ8</accession>